<keyword evidence="1" id="KW-0159">Chromosome partition</keyword>
<dbReference type="PANTHER" id="PTHR33969:SF2">
    <property type="entry name" value="SEGREGATION AND CONDENSATION PROTEIN A"/>
    <property type="match status" value="1"/>
</dbReference>
<reference evidence="4" key="1">
    <citation type="submission" date="2018-12" db="EMBL/GenBank/DDBJ databases">
        <title>A new species of lactobacillus.</title>
        <authorList>
            <person name="Jian Y."/>
            <person name="Xin L."/>
            <person name="Hong Z.J."/>
            <person name="Ming L.Z."/>
            <person name="Hong X.Z."/>
        </authorList>
    </citation>
    <scope>NUCLEOTIDE SEQUENCE [LARGE SCALE GENOMIC DNA]</scope>
    <source>
        <strain evidence="4">HSLZ-75</strain>
    </source>
</reference>
<dbReference type="RefSeq" id="WP_133441560.1">
    <property type="nucleotide sequence ID" value="NZ_CP034726.1"/>
</dbReference>
<dbReference type="Gene3D" id="6.10.250.2410">
    <property type="match status" value="1"/>
</dbReference>
<evidence type="ECO:0000313" key="3">
    <source>
        <dbReference type="EMBL" id="QBP18003.1"/>
    </source>
</evidence>
<dbReference type="AlphaFoldDB" id="A0A4P6ZKC2"/>
<gene>
    <name evidence="3" type="ORF">ELX58_02310</name>
</gene>
<proteinExistence type="predicted"/>
<dbReference type="Pfam" id="PF02616">
    <property type="entry name" value="SMC_ScpA"/>
    <property type="match status" value="1"/>
</dbReference>
<evidence type="ECO:0000256" key="1">
    <source>
        <dbReference type="ARBA" id="ARBA00022829"/>
    </source>
</evidence>
<dbReference type="Proteomes" id="UP000294321">
    <property type="component" value="Chromosome"/>
</dbReference>
<protein>
    <recommendedName>
        <fullName evidence="2">Segregation and condensation protein A</fullName>
    </recommendedName>
</protein>
<evidence type="ECO:0000313" key="4">
    <source>
        <dbReference type="Proteomes" id="UP000294321"/>
    </source>
</evidence>
<keyword evidence="4" id="KW-1185">Reference proteome</keyword>
<sequence>MVNDEPNVHLNKFSGPLELLLKLIQKNKMNIYDIKISAITSQYLKYVHQLKSLDLDIVGDFLIMATKLMAIKSKMLLPKRKTNDDESDPRKGLVHQLVVYKKYKRAANQLQDLELNRKQYYTRPAIVPSKSNHLINLHDQLSSQILGKVFQNVIKRRVEQKPISENVTEWHYSVKRQGTKILQAIKLRHGLKLHALFLLNNDLEELITNFLALLDLIKEQRIRINCDYIVVLNK</sequence>
<name>A0A4P6ZKC2_9LACO</name>
<dbReference type="PANTHER" id="PTHR33969">
    <property type="entry name" value="SEGREGATION AND CONDENSATION PROTEIN A"/>
    <property type="match status" value="1"/>
</dbReference>
<dbReference type="OrthoDB" id="9811016at2"/>
<dbReference type="KEGG" id="lji:ELX58_02310"/>
<dbReference type="InterPro" id="IPR003768">
    <property type="entry name" value="ScpA"/>
</dbReference>
<dbReference type="EMBL" id="CP034726">
    <property type="protein sequence ID" value="QBP18003.1"/>
    <property type="molecule type" value="Genomic_DNA"/>
</dbReference>
<accession>A0A4P6ZKC2</accession>
<organism evidence="3 4">
    <name type="scientific">Acetilactobacillus jinshanensis</name>
    <dbReference type="NCBI Taxonomy" id="1720083"/>
    <lineage>
        <taxon>Bacteria</taxon>
        <taxon>Bacillati</taxon>
        <taxon>Bacillota</taxon>
        <taxon>Bacilli</taxon>
        <taxon>Lactobacillales</taxon>
        <taxon>Lactobacillaceae</taxon>
        <taxon>Acetilactobacillus</taxon>
    </lineage>
</organism>
<dbReference type="GO" id="GO:0007059">
    <property type="term" value="P:chromosome segregation"/>
    <property type="evidence" value="ECO:0007669"/>
    <property type="project" value="UniProtKB-KW"/>
</dbReference>
<evidence type="ECO:0000256" key="2">
    <source>
        <dbReference type="ARBA" id="ARBA00044777"/>
    </source>
</evidence>